<dbReference type="GO" id="GO:0009244">
    <property type="term" value="P:lipopolysaccharide core region biosynthetic process"/>
    <property type="evidence" value="ECO:0007669"/>
    <property type="project" value="TreeGrafter"/>
</dbReference>
<dbReference type="Pfam" id="PF01075">
    <property type="entry name" value="Glyco_transf_9"/>
    <property type="match status" value="1"/>
</dbReference>
<dbReference type="InterPro" id="IPR002201">
    <property type="entry name" value="Glyco_trans_9"/>
</dbReference>
<dbReference type="GO" id="GO:0008713">
    <property type="term" value="F:ADP-heptose-lipopolysaccharide heptosyltransferase activity"/>
    <property type="evidence" value="ECO:0007669"/>
    <property type="project" value="TreeGrafter"/>
</dbReference>
<proteinExistence type="predicted"/>
<accession>A0A212T827</accession>
<evidence type="ECO:0000313" key="3">
    <source>
        <dbReference type="EMBL" id="SNC62188.1"/>
    </source>
</evidence>
<reference evidence="3 4" key="1">
    <citation type="submission" date="2017-06" db="EMBL/GenBank/DDBJ databases">
        <authorList>
            <person name="Kim H.J."/>
            <person name="Triplett B.A."/>
        </authorList>
    </citation>
    <scope>NUCLEOTIDE SEQUENCE [LARGE SCALE GENOMIC DNA]</scope>
    <source>
        <strain evidence="3 4">MWH-VicM1</strain>
    </source>
</reference>
<dbReference type="Gene3D" id="3.40.50.2000">
    <property type="entry name" value="Glycogen Phosphorylase B"/>
    <property type="match status" value="1"/>
</dbReference>
<dbReference type="InterPro" id="IPR051199">
    <property type="entry name" value="LPS_LOS_Heptosyltrfase"/>
</dbReference>
<keyword evidence="2 3" id="KW-0808">Transferase</keyword>
<dbReference type="AlphaFoldDB" id="A0A212T827"/>
<dbReference type="EMBL" id="FYEX01000001">
    <property type="protein sequence ID" value="SNC62188.1"/>
    <property type="molecule type" value="Genomic_DNA"/>
</dbReference>
<gene>
    <name evidence="3" type="ORF">SAMN06295916_0627</name>
</gene>
<evidence type="ECO:0000313" key="4">
    <source>
        <dbReference type="Proteomes" id="UP000197215"/>
    </source>
</evidence>
<dbReference type="PANTHER" id="PTHR30160">
    <property type="entry name" value="TETRAACYLDISACCHARIDE 4'-KINASE-RELATED"/>
    <property type="match status" value="1"/>
</dbReference>
<dbReference type="SUPFAM" id="SSF53756">
    <property type="entry name" value="UDP-Glycosyltransferase/glycogen phosphorylase"/>
    <property type="match status" value="1"/>
</dbReference>
<dbReference type="PANTHER" id="PTHR30160:SF1">
    <property type="entry name" value="LIPOPOLYSACCHARIDE 1,2-N-ACETYLGLUCOSAMINETRANSFERASE-RELATED"/>
    <property type="match status" value="1"/>
</dbReference>
<name>A0A212T827_9BURK</name>
<keyword evidence="1" id="KW-0328">Glycosyltransferase</keyword>
<evidence type="ECO:0000256" key="1">
    <source>
        <dbReference type="ARBA" id="ARBA00022676"/>
    </source>
</evidence>
<dbReference type="Proteomes" id="UP000197215">
    <property type="component" value="Unassembled WGS sequence"/>
</dbReference>
<protein>
    <submittedName>
        <fullName evidence="3">Glycosyltransferase family 9 (Heptosyltransferase)</fullName>
    </submittedName>
</protein>
<evidence type="ECO:0000256" key="2">
    <source>
        <dbReference type="ARBA" id="ARBA00022679"/>
    </source>
</evidence>
<keyword evidence="4" id="KW-1185">Reference proteome</keyword>
<sequence>MGIGGDLIWTGVVRGVSDKDGRPVVVCKKPKFTDLVFGRLFNGYESLSENLIFKENPYLIFLPPVSKRKPRLFTVIDRFFDLVFSHSYFKKKYETYVFKKSQGLADEGCNRLIHLDMLIHSYAISQTGNRMIWKAGGHAIQVIAKNFQVEINAPSPEMYFSSDELNFSSFFLSSRILGSSYVVIEPGTNIDWFGDLRAWPLDRWQDLVFFINKKYPDVSVLQIGLSTTTLLQGVIDLRGKTSFREAALIIKDSLLFVGTEGGLMHAAAAVKARAIILWGGVTLPSFAGYPHLHKIISNSVPCAPCGQLGWCDNDKVCMNSIRVEVVQSELARMLSEKINRVDLYEK</sequence>
<organism evidence="3 4">
    <name type="scientific">Polynucleobacter victoriensis</name>
    <dbReference type="NCBI Taxonomy" id="2049319"/>
    <lineage>
        <taxon>Bacteria</taxon>
        <taxon>Pseudomonadati</taxon>
        <taxon>Pseudomonadota</taxon>
        <taxon>Betaproteobacteria</taxon>
        <taxon>Burkholderiales</taxon>
        <taxon>Burkholderiaceae</taxon>
        <taxon>Polynucleobacter</taxon>
    </lineage>
</organism>
<dbReference type="GO" id="GO:0005829">
    <property type="term" value="C:cytosol"/>
    <property type="evidence" value="ECO:0007669"/>
    <property type="project" value="TreeGrafter"/>
</dbReference>